<evidence type="ECO:0000313" key="2">
    <source>
        <dbReference type="Proteomes" id="UP000653305"/>
    </source>
</evidence>
<comment type="caution">
    <text evidence="1">The sequence shown here is derived from an EMBL/GenBank/DDBJ whole genome shotgun (WGS) entry which is preliminary data.</text>
</comment>
<keyword evidence="2" id="KW-1185">Reference proteome</keyword>
<gene>
    <name evidence="1" type="ORF">PHJA_001857100</name>
</gene>
<sequence length="87" mass="9678">MPLTRSRKSLGDESIPTTTKKILKLSNRAMGVKLRAMGVKLNEGTVVLLRRSVRLKCKCVLSGRGTDLEFVRLLHACHFFGPGYGFD</sequence>
<dbReference type="Proteomes" id="UP000653305">
    <property type="component" value="Unassembled WGS sequence"/>
</dbReference>
<proteinExistence type="predicted"/>
<protein>
    <submittedName>
        <fullName evidence="1">Uncharacterized protein</fullName>
    </submittedName>
</protein>
<evidence type="ECO:0000313" key="1">
    <source>
        <dbReference type="EMBL" id="GFP97130.1"/>
    </source>
</evidence>
<organism evidence="1 2">
    <name type="scientific">Phtheirospermum japonicum</name>
    <dbReference type="NCBI Taxonomy" id="374723"/>
    <lineage>
        <taxon>Eukaryota</taxon>
        <taxon>Viridiplantae</taxon>
        <taxon>Streptophyta</taxon>
        <taxon>Embryophyta</taxon>
        <taxon>Tracheophyta</taxon>
        <taxon>Spermatophyta</taxon>
        <taxon>Magnoliopsida</taxon>
        <taxon>eudicotyledons</taxon>
        <taxon>Gunneridae</taxon>
        <taxon>Pentapetalae</taxon>
        <taxon>asterids</taxon>
        <taxon>lamiids</taxon>
        <taxon>Lamiales</taxon>
        <taxon>Orobanchaceae</taxon>
        <taxon>Orobanchaceae incertae sedis</taxon>
        <taxon>Phtheirospermum</taxon>
    </lineage>
</organism>
<name>A0A830CBY3_9LAMI</name>
<dbReference type="AlphaFoldDB" id="A0A830CBY3"/>
<dbReference type="EMBL" id="BMAC01000474">
    <property type="protein sequence ID" value="GFP97130.1"/>
    <property type="molecule type" value="Genomic_DNA"/>
</dbReference>
<accession>A0A830CBY3</accession>
<reference evidence="1" key="1">
    <citation type="submission" date="2020-07" db="EMBL/GenBank/DDBJ databases">
        <title>Ethylene signaling mediates host invasion by parasitic plants.</title>
        <authorList>
            <person name="Yoshida S."/>
        </authorList>
    </citation>
    <scope>NUCLEOTIDE SEQUENCE</scope>
    <source>
        <strain evidence="1">Okayama</strain>
    </source>
</reference>